<name>H2Y3R4_CIOIN</name>
<organism evidence="2 3">
    <name type="scientific">Ciona intestinalis</name>
    <name type="common">Transparent sea squirt</name>
    <name type="synonym">Ascidia intestinalis</name>
    <dbReference type="NCBI Taxonomy" id="7719"/>
    <lineage>
        <taxon>Eukaryota</taxon>
        <taxon>Metazoa</taxon>
        <taxon>Chordata</taxon>
        <taxon>Tunicata</taxon>
        <taxon>Ascidiacea</taxon>
        <taxon>Phlebobranchia</taxon>
        <taxon>Cionidae</taxon>
        <taxon>Ciona</taxon>
    </lineage>
</organism>
<proteinExistence type="predicted"/>
<accession>H2Y3R4</accession>
<reference evidence="2" key="3">
    <citation type="submission" date="2025-09" db="UniProtKB">
        <authorList>
            <consortium name="Ensembl"/>
        </authorList>
    </citation>
    <scope>IDENTIFICATION</scope>
</reference>
<feature type="transmembrane region" description="Helical" evidence="1">
    <location>
        <begin position="21"/>
        <end position="42"/>
    </location>
</feature>
<dbReference type="InParanoid" id="H2Y3R4"/>
<keyword evidence="1" id="KW-1133">Transmembrane helix</keyword>
<evidence type="ECO:0000256" key="1">
    <source>
        <dbReference type="SAM" id="Phobius"/>
    </source>
</evidence>
<dbReference type="AlphaFoldDB" id="H2Y3R4"/>
<reference evidence="3" key="1">
    <citation type="journal article" date="2002" name="Science">
        <title>The draft genome of Ciona intestinalis: insights into chordate and vertebrate origins.</title>
        <authorList>
            <person name="Dehal P."/>
            <person name="Satou Y."/>
            <person name="Campbell R.K."/>
            <person name="Chapman J."/>
            <person name="Degnan B."/>
            <person name="De Tomaso A."/>
            <person name="Davidson B."/>
            <person name="Di Gregorio A."/>
            <person name="Gelpke M."/>
            <person name="Goodstein D.M."/>
            <person name="Harafuji N."/>
            <person name="Hastings K.E."/>
            <person name="Ho I."/>
            <person name="Hotta K."/>
            <person name="Huang W."/>
            <person name="Kawashima T."/>
            <person name="Lemaire P."/>
            <person name="Martinez D."/>
            <person name="Meinertzhagen I.A."/>
            <person name="Necula S."/>
            <person name="Nonaka M."/>
            <person name="Putnam N."/>
            <person name="Rash S."/>
            <person name="Saiga H."/>
            <person name="Satake M."/>
            <person name="Terry A."/>
            <person name="Yamada L."/>
            <person name="Wang H.G."/>
            <person name="Awazu S."/>
            <person name="Azumi K."/>
            <person name="Boore J."/>
            <person name="Branno M."/>
            <person name="Chin-Bow S."/>
            <person name="DeSantis R."/>
            <person name="Doyle S."/>
            <person name="Francino P."/>
            <person name="Keys D.N."/>
            <person name="Haga S."/>
            <person name="Hayashi H."/>
            <person name="Hino K."/>
            <person name="Imai K.S."/>
            <person name="Inaba K."/>
            <person name="Kano S."/>
            <person name="Kobayashi K."/>
            <person name="Kobayashi M."/>
            <person name="Lee B.I."/>
            <person name="Makabe K.W."/>
            <person name="Manohar C."/>
            <person name="Matassi G."/>
            <person name="Medina M."/>
            <person name="Mochizuki Y."/>
            <person name="Mount S."/>
            <person name="Morishita T."/>
            <person name="Miura S."/>
            <person name="Nakayama A."/>
            <person name="Nishizaka S."/>
            <person name="Nomoto H."/>
            <person name="Ohta F."/>
            <person name="Oishi K."/>
            <person name="Rigoutsos I."/>
            <person name="Sano M."/>
            <person name="Sasaki A."/>
            <person name="Sasakura Y."/>
            <person name="Shoguchi E."/>
            <person name="Shin-i T."/>
            <person name="Spagnuolo A."/>
            <person name="Stainier D."/>
            <person name="Suzuki M.M."/>
            <person name="Tassy O."/>
            <person name="Takatori N."/>
            <person name="Tokuoka M."/>
            <person name="Yagi K."/>
            <person name="Yoshizaki F."/>
            <person name="Wada S."/>
            <person name="Zhang C."/>
            <person name="Hyatt P.D."/>
            <person name="Larimer F."/>
            <person name="Detter C."/>
            <person name="Doggett N."/>
            <person name="Glavina T."/>
            <person name="Hawkins T."/>
            <person name="Richardson P."/>
            <person name="Lucas S."/>
            <person name="Kohara Y."/>
            <person name="Levine M."/>
            <person name="Satoh N."/>
            <person name="Rokhsar D.S."/>
        </authorList>
    </citation>
    <scope>NUCLEOTIDE SEQUENCE [LARGE SCALE GENOMIC DNA]</scope>
</reference>
<keyword evidence="1" id="KW-0812">Transmembrane</keyword>
<evidence type="ECO:0000313" key="3">
    <source>
        <dbReference type="Proteomes" id="UP000008144"/>
    </source>
</evidence>
<reference evidence="2" key="2">
    <citation type="submission" date="2025-08" db="UniProtKB">
        <authorList>
            <consortium name="Ensembl"/>
        </authorList>
    </citation>
    <scope>IDENTIFICATION</scope>
</reference>
<protein>
    <submittedName>
        <fullName evidence="2">Uncharacterized protein</fullName>
    </submittedName>
</protein>
<dbReference type="Proteomes" id="UP000008144">
    <property type="component" value="Unassembled WGS sequence"/>
</dbReference>
<dbReference type="HOGENOM" id="CLU_3013482_0_0_1"/>
<keyword evidence="3" id="KW-1185">Reference proteome</keyword>
<sequence length="56" mass="6564">MITIGMKGKYIPLQPYISFRYTALLNIQSLFITVKFGYLYIIKSEPEHSQPLQQQL</sequence>
<keyword evidence="1" id="KW-0472">Membrane</keyword>
<evidence type="ECO:0000313" key="2">
    <source>
        <dbReference type="Ensembl" id="ENSCINP00000036549.1"/>
    </source>
</evidence>
<dbReference type="Ensembl" id="ENSCINT00000033100.1">
    <property type="protein sequence ID" value="ENSCINP00000036549.1"/>
    <property type="gene ID" value="ENSCING00000024073.1"/>
</dbReference>